<dbReference type="Pfam" id="PF00400">
    <property type="entry name" value="WD40"/>
    <property type="match status" value="5"/>
</dbReference>
<evidence type="ECO:0000256" key="9">
    <source>
        <dbReference type="ARBA" id="ARBA00023242"/>
    </source>
</evidence>
<evidence type="ECO:0000256" key="10">
    <source>
        <dbReference type="PROSITE-ProRule" id="PRU00221"/>
    </source>
</evidence>
<dbReference type="PANTHER" id="PTHR11024:SF3">
    <property type="entry name" value="NUCLEOPORIN SEH1"/>
    <property type="match status" value="1"/>
</dbReference>
<dbReference type="PROSITE" id="PS50082">
    <property type="entry name" value="WD_REPEATS_2"/>
    <property type="match status" value="3"/>
</dbReference>
<dbReference type="GO" id="GO:1904263">
    <property type="term" value="P:positive regulation of TORC1 signaling"/>
    <property type="evidence" value="ECO:0007669"/>
    <property type="project" value="TreeGrafter"/>
</dbReference>
<feature type="repeat" description="WD" evidence="10">
    <location>
        <begin position="325"/>
        <end position="357"/>
    </location>
</feature>
<evidence type="ECO:0000256" key="6">
    <source>
        <dbReference type="ARBA" id="ARBA00022816"/>
    </source>
</evidence>
<dbReference type="InterPro" id="IPR001680">
    <property type="entry name" value="WD40_rpt"/>
</dbReference>
<evidence type="ECO:0000256" key="4">
    <source>
        <dbReference type="ARBA" id="ARBA00022574"/>
    </source>
</evidence>
<evidence type="ECO:0000256" key="5">
    <source>
        <dbReference type="ARBA" id="ARBA00022737"/>
    </source>
</evidence>
<dbReference type="PRINTS" id="PR00320">
    <property type="entry name" value="GPROTEINBRPT"/>
</dbReference>
<dbReference type="GO" id="GO:0035859">
    <property type="term" value="C:Seh1-associated complex"/>
    <property type="evidence" value="ECO:0007669"/>
    <property type="project" value="TreeGrafter"/>
</dbReference>
<keyword evidence="8" id="KW-0811">Translocation</keyword>
<keyword evidence="4 10" id="KW-0853">WD repeat</keyword>
<dbReference type="GO" id="GO:0031080">
    <property type="term" value="C:nuclear pore outer ring"/>
    <property type="evidence" value="ECO:0007669"/>
    <property type="project" value="TreeGrafter"/>
</dbReference>
<evidence type="ECO:0000256" key="3">
    <source>
        <dbReference type="ARBA" id="ARBA00022448"/>
    </source>
</evidence>
<dbReference type="InterPro" id="IPR020472">
    <property type="entry name" value="WD40_PAC1"/>
</dbReference>
<dbReference type="InterPro" id="IPR019775">
    <property type="entry name" value="WD40_repeat_CS"/>
</dbReference>
<dbReference type="GO" id="GO:0005198">
    <property type="term" value="F:structural molecule activity"/>
    <property type="evidence" value="ECO:0007669"/>
    <property type="project" value="InterPro"/>
</dbReference>
<keyword evidence="7" id="KW-0653">Protein transport</keyword>
<reference evidence="11 12" key="1">
    <citation type="journal article" date="2018" name="New Phytol.">
        <title>Phylogenomics of Endogonaceae and evolution of mycorrhizas within Mucoromycota.</title>
        <authorList>
            <person name="Chang Y."/>
            <person name="Desiro A."/>
            <person name="Na H."/>
            <person name="Sandor L."/>
            <person name="Lipzen A."/>
            <person name="Clum A."/>
            <person name="Barry K."/>
            <person name="Grigoriev I.V."/>
            <person name="Martin F.M."/>
            <person name="Stajich J.E."/>
            <person name="Smith M.E."/>
            <person name="Bonito G."/>
            <person name="Spatafora J.W."/>
        </authorList>
    </citation>
    <scope>NUCLEOTIDE SEQUENCE [LARGE SCALE GENOMIC DNA]</scope>
    <source>
        <strain evidence="11 12">AD002</strain>
    </source>
</reference>
<dbReference type="InterPro" id="IPR037363">
    <property type="entry name" value="Sec13/Seh1_fam"/>
</dbReference>
<dbReference type="InterPro" id="IPR036322">
    <property type="entry name" value="WD40_repeat_dom_sf"/>
</dbReference>
<gene>
    <name evidence="11" type="ORF">BC938DRAFT_480493</name>
</gene>
<dbReference type="GO" id="GO:0051028">
    <property type="term" value="P:mRNA transport"/>
    <property type="evidence" value="ECO:0007669"/>
    <property type="project" value="UniProtKB-KW"/>
</dbReference>
<comment type="similarity">
    <text evidence="2">Belongs to the WD repeat SEC13 family.</text>
</comment>
<accession>A0A433QX96</accession>
<keyword evidence="6" id="KW-0509">mRNA transport</keyword>
<dbReference type="GO" id="GO:0015031">
    <property type="term" value="P:protein transport"/>
    <property type="evidence" value="ECO:0007669"/>
    <property type="project" value="UniProtKB-KW"/>
</dbReference>
<proteinExistence type="inferred from homology"/>
<feature type="repeat" description="WD" evidence="10">
    <location>
        <begin position="54"/>
        <end position="88"/>
    </location>
</feature>
<protein>
    <submittedName>
        <fullName evidence="11">WD40-repeat-containing domain protein</fullName>
    </submittedName>
</protein>
<name>A0A433QX96_9FUNG</name>
<dbReference type="GO" id="GO:0034198">
    <property type="term" value="P:cellular response to amino acid starvation"/>
    <property type="evidence" value="ECO:0007669"/>
    <property type="project" value="TreeGrafter"/>
</dbReference>
<evidence type="ECO:0000256" key="2">
    <source>
        <dbReference type="ARBA" id="ARBA00010102"/>
    </source>
</evidence>
<dbReference type="AlphaFoldDB" id="A0A433QX96"/>
<evidence type="ECO:0000256" key="7">
    <source>
        <dbReference type="ARBA" id="ARBA00022927"/>
    </source>
</evidence>
<comment type="subcellular location">
    <subcellularLocation>
        <location evidence="1">Nucleus</location>
        <location evidence="1">Nuclear pore complex</location>
    </subcellularLocation>
</comment>
<evidence type="ECO:0000256" key="8">
    <source>
        <dbReference type="ARBA" id="ARBA00023132"/>
    </source>
</evidence>
<comment type="caution">
    <text evidence="11">The sequence shown here is derived from an EMBL/GenBank/DDBJ whole genome shotgun (WGS) entry which is preliminary data.</text>
</comment>
<dbReference type="InterPro" id="IPR015943">
    <property type="entry name" value="WD40/YVTN_repeat-like_dom_sf"/>
</dbReference>
<feature type="repeat" description="WD" evidence="10">
    <location>
        <begin position="8"/>
        <end position="42"/>
    </location>
</feature>
<dbReference type="SUPFAM" id="SSF50978">
    <property type="entry name" value="WD40 repeat-like"/>
    <property type="match status" value="1"/>
</dbReference>
<dbReference type="PANTHER" id="PTHR11024">
    <property type="entry name" value="NUCLEAR PORE COMPLEX PROTEIN SEC13 / SEH1 FAMILY MEMBER"/>
    <property type="match status" value="1"/>
</dbReference>
<dbReference type="PROSITE" id="PS00678">
    <property type="entry name" value="WD_REPEATS_1"/>
    <property type="match status" value="1"/>
</dbReference>
<keyword evidence="5" id="KW-0677">Repeat</keyword>
<sequence length="382" mass="43201">MNQITRFDTQHTDLVHDIAYDYYGKRLVTCSSDQRLKVWDFNDEIGAWEINDDWKAHDSSIIKVSWAHPEYGQIIASCSFDRIVKIWEEQEFDHPFLFYFFSFWSIIYPTEAKGSQKRWAEKARLTESRGSVRDIAFSPRHMGLKLATCAADGFIHIYEAMEVTKLSQWAHMDEFEILSSAPLSTAAGAGTGGSLPLKETESNYCFSWYPGKVLSPMMVVGCGKENCAKIFKFDSTSSPSKWFAAEVLPGHENTVHDVVWAPNMGRSYQLIATACKDHHVRIFKLTVEHTNYATSDNQAGGSPGSGGINEKAGIKRFRVETVADFLDHGTKVWRVEWNIIGTILASSGDDGKVRLWKAGFTDDWRCMSIISAEQHGGDYMER</sequence>
<keyword evidence="3" id="KW-0813">Transport</keyword>
<evidence type="ECO:0000313" key="11">
    <source>
        <dbReference type="EMBL" id="RUS34429.1"/>
    </source>
</evidence>
<organism evidence="11 12">
    <name type="scientific">Jimgerdemannia flammicorona</name>
    <dbReference type="NCBI Taxonomy" id="994334"/>
    <lineage>
        <taxon>Eukaryota</taxon>
        <taxon>Fungi</taxon>
        <taxon>Fungi incertae sedis</taxon>
        <taxon>Mucoromycota</taxon>
        <taxon>Mucoromycotina</taxon>
        <taxon>Endogonomycetes</taxon>
        <taxon>Endogonales</taxon>
        <taxon>Endogonaceae</taxon>
        <taxon>Jimgerdemannia</taxon>
    </lineage>
</organism>
<dbReference type="SMART" id="SM00320">
    <property type="entry name" value="WD40"/>
    <property type="match status" value="5"/>
</dbReference>
<dbReference type="Proteomes" id="UP000274822">
    <property type="component" value="Unassembled WGS sequence"/>
</dbReference>
<keyword evidence="12" id="KW-1185">Reference proteome</keyword>
<dbReference type="EMBL" id="RBNJ01000499">
    <property type="protein sequence ID" value="RUS34429.1"/>
    <property type="molecule type" value="Genomic_DNA"/>
</dbReference>
<dbReference type="PROSITE" id="PS50294">
    <property type="entry name" value="WD_REPEATS_REGION"/>
    <property type="match status" value="2"/>
</dbReference>
<evidence type="ECO:0000256" key="1">
    <source>
        <dbReference type="ARBA" id="ARBA00004567"/>
    </source>
</evidence>
<evidence type="ECO:0000313" key="12">
    <source>
        <dbReference type="Proteomes" id="UP000274822"/>
    </source>
</evidence>
<keyword evidence="8" id="KW-0906">Nuclear pore complex</keyword>
<dbReference type="Gene3D" id="2.130.10.10">
    <property type="entry name" value="YVTN repeat-like/Quinoprotein amine dehydrogenase"/>
    <property type="match status" value="1"/>
</dbReference>
<keyword evidence="9" id="KW-0539">Nucleus</keyword>